<protein>
    <submittedName>
        <fullName evidence="1">Uncharacterized protein</fullName>
    </submittedName>
</protein>
<reference evidence="1 2" key="1">
    <citation type="journal article" date="2024" name="J Genomics">
        <title>Draft genome sequencing and assembly of Favolaschia claudopus CIRM-BRFM 2984 isolated from oak limbs.</title>
        <authorList>
            <person name="Navarro D."/>
            <person name="Drula E."/>
            <person name="Chaduli D."/>
            <person name="Cazenave R."/>
            <person name="Ahrendt S."/>
            <person name="Wang J."/>
            <person name="Lipzen A."/>
            <person name="Daum C."/>
            <person name="Barry K."/>
            <person name="Grigoriev I.V."/>
            <person name="Favel A."/>
            <person name="Rosso M.N."/>
            <person name="Martin F."/>
        </authorList>
    </citation>
    <scope>NUCLEOTIDE SEQUENCE [LARGE SCALE GENOMIC DNA]</scope>
    <source>
        <strain evidence="1 2">CIRM-BRFM 2984</strain>
    </source>
</reference>
<organism evidence="1 2">
    <name type="scientific">Favolaschia claudopus</name>
    <dbReference type="NCBI Taxonomy" id="2862362"/>
    <lineage>
        <taxon>Eukaryota</taxon>
        <taxon>Fungi</taxon>
        <taxon>Dikarya</taxon>
        <taxon>Basidiomycota</taxon>
        <taxon>Agaricomycotina</taxon>
        <taxon>Agaricomycetes</taxon>
        <taxon>Agaricomycetidae</taxon>
        <taxon>Agaricales</taxon>
        <taxon>Marasmiineae</taxon>
        <taxon>Mycenaceae</taxon>
        <taxon>Favolaschia</taxon>
    </lineage>
</organism>
<dbReference type="Proteomes" id="UP001362999">
    <property type="component" value="Unassembled WGS sequence"/>
</dbReference>
<evidence type="ECO:0000313" key="1">
    <source>
        <dbReference type="EMBL" id="KAK7006052.1"/>
    </source>
</evidence>
<dbReference type="EMBL" id="JAWWNJ010000077">
    <property type="protein sequence ID" value="KAK7006052.1"/>
    <property type="molecule type" value="Genomic_DNA"/>
</dbReference>
<dbReference type="AlphaFoldDB" id="A0AAW0AAQ5"/>
<proteinExistence type="predicted"/>
<sequence>MGPPLCKLTGATPPAKARQGYQQFMHESYESVIEPIVRARWNATAVADDGSTLRTKKGINAIFGPPWRRAKDEAVQAKDEYLKHLKEGPSKAPEERQEVNALDNLGAFMSTLLREIYEHTGLVSSRFLVVPIPNHAGELRNLTCVVWRTAISGGGRLYVSAVDEGTLRGDVLDFMKEWLKDVYTQEQCDEAALAPDDGLAGAKYRFDDDQDLGFVHVGNPDLGLGRELV</sequence>
<gene>
    <name evidence="1" type="ORF">R3P38DRAFT_3214985</name>
</gene>
<keyword evidence="2" id="KW-1185">Reference proteome</keyword>
<evidence type="ECO:0000313" key="2">
    <source>
        <dbReference type="Proteomes" id="UP001362999"/>
    </source>
</evidence>
<comment type="caution">
    <text evidence="1">The sequence shown here is derived from an EMBL/GenBank/DDBJ whole genome shotgun (WGS) entry which is preliminary data.</text>
</comment>
<name>A0AAW0AAQ5_9AGAR</name>
<accession>A0AAW0AAQ5</accession>